<organism evidence="3 4">
    <name type="scientific">Podospora didyma</name>
    <dbReference type="NCBI Taxonomy" id="330526"/>
    <lineage>
        <taxon>Eukaryota</taxon>
        <taxon>Fungi</taxon>
        <taxon>Dikarya</taxon>
        <taxon>Ascomycota</taxon>
        <taxon>Pezizomycotina</taxon>
        <taxon>Sordariomycetes</taxon>
        <taxon>Sordariomycetidae</taxon>
        <taxon>Sordariales</taxon>
        <taxon>Podosporaceae</taxon>
        <taxon>Podospora</taxon>
    </lineage>
</organism>
<evidence type="ECO:0000259" key="2">
    <source>
        <dbReference type="Pfam" id="PF06985"/>
    </source>
</evidence>
<comment type="caution">
    <text evidence="3">The sequence shown here is derived from an EMBL/GenBank/DDBJ whole genome shotgun (WGS) entry which is preliminary data.</text>
</comment>
<proteinExistence type="predicted"/>
<protein>
    <recommendedName>
        <fullName evidence="2">Heterokaryon incompatibility domain-containing protein</fullName>
    </recommendedName>
</protein>
<dbReference type="Proteomes" id="UP001285441">
    <property type="component" value="Unassembled WGS sequence"/>
</dbReference>
<reference evidence="3" key="1">
    <citation type="journal article" date="2023" name="Mol. Phylogenet. Evol.">
        <title>Genome-scale phylogeny and comparative genomics of the fungal order Sordariales.</title>
        <authorList>
            <person name="Hensen N."/>
            <person name="Bonometti L."/>
            <person name="Westerberg I."/>
            <person name="Brannstrom I.O."/>
            <person name="Guillou S."/>
            <person name="Cros-Aarteil S."/>
            <person name="Calhoun S."/>
            <person name="Haridas S."/>
            <person name="Kuo A."/>
            <person name="Mondo S."/>
            <person name="Pangilinan J."/>
            <person name="Riley R."/>
            <person name="LaButti K."/>
            <person name="Andreopoulos B."/>
            <person name="Lipzen A."/>
            <person name="Chen C."/>
            <person name="Yan M."/>
            <person name="Daum C."/>
            <person name="Ng V."/>
            <person name="Clum A."/>
            <person name="Steindorff A."/>
            <person name="Ohm R.A."/>
            <person name="Martin F."/>
            <person name="Silar P."/>
            <person name="Natvig D.O."/>
            <person name="Lalanne C."/>
            <person name="Gautier V."/>
            <person name="Ament-Velasquez S.L."/>
            <person name="Kruys A."/>
            <person name="Hutchinson M.I."/>
            <person name="Powell A.J."/>
            <person name="Barry K."/>
            <person name="Miller A.N."/>
            <person name="Grigoriev I.V."/>
            <person name="Debuchy R."/>
            <person name="Gladieux P."/>
            <person name="Hiltunen Thoren M."/>
            <person name="Johannesson H."/>
        </authorList>
    </citation>
    <scope>NUCLEOTIDE SEQUENCE</scope>
    <source>
        <strain evidence="3">CBS 232.78</strain>
    </source>
</reference>
<evidence type="ECO:0000313" key="3">
    <source>
        <dbReference type="EMBL" id="KAK3395076.1"/>
    </source>
</evidence>
<feature type="region of interest" description="Disordered" evidence="1">
    <location>
        <begin position="619"/>
        <end position="669"/>
    </location>
</feature>
<sequence length="729" mass="81816">MEADDKNKSLAAIAQHFNRPITSLLTDIQGSEAQQKKFLDFVRKLECFRPFGKTATDNTKLDETRRLAQPTTLYRECIDAFDPKQRDYVALSYTWNASSYEDESCGEYQVEVAENTGRFEPSGVRNCVFNRIIKYMDTVGATRLWIDRHSISQQTTCSEAGCGHPNCKQKRDALQSMDLVYSLSNCPVALLGRPLATAQELELLARLLQGQLVHNGGRGRGLKSPQLSRTTGPQEAELALRLLGTITNDLWWQRAWTFQENYRAGVKMTLLIEHPPSLEEQKRQHPVHVFGNVPGELGISSVQFSLEATRLCLALRPDRRSPHYFHFQPHYPREKSRREETTLIDRILSVAGKYSHKLSVSESVTPAVVADIEKRGAQDPWDRLAIVANCCQYTTRLETERLKQERHSLSLSMLAMCLLNGEILYNGRMWSDAARTASQITVSQYLKTRLFKGSDGPAAADDGYRIGLGKECRFFDATLGKEGVNTKGHIWKLGQIIDTSVFRRDECSSVDDSPGLLSPKRRRALAKLAEELTLLQHVELANNIRAYLSQDAMDAVGCTSLEYLLHKPIVAERHTRNVACNLAEAVALGKKLRLANLRDDSNQRGPYKAVFIWDDELVDNDSDSEGEGPGDEGDSRSSTSETSDGDRKHVPEFVFTASRPEGDGESGDMDRNDVGKHVSLGVHMDDLTSLGIPRLRTVRWLQGMYFVQGVPRGNVVFPWPSDLESIVRV</sequence>
<accession>A0AAE0U8N0</accession>
<evidence type="ECO:0000256" key="1">
    <source>
        <dbReference type="SAM" id="MobiDB-lite"/>
    </source>
</evidence>
<name>A0AAE0U8N0_9PEZI</name>
<dbReference type="InterPro" id="IPR010730">
    <property type="entry name" value="HET"/>
</dbReference>
<keyword evidence="4" id="KW-1185">Reference proteome</keyword>
<gene>
    <name evidence="3" type="ORF">B0H63DRAFT_499263</name>
</gene>
<reference evidence="3" key="2">
    <citation type="submission" date="2023-06" db="EMBL/GenBank/DDBJ databases">
        <authorList>
            <consortium name="Lawrence Berkeley National Laboratory"/>
            <person name="Haridas S."/>
            <person name="Hensen N."/>
            <person name="Bonometti L."/>
            <person name="Westerberg I."/>
            <person name="Brannstrom I.O."/>
            <person name="Guillou S."/>
            <person name="Cros-Aarteil S."/>
            <person name="Calhoun S."/>
            <person name="Kuo A."/>
            <person name="Mondo S."/>
            <person name="Pangilinan J."/>
            <person name="Riley R."/>
            <person name="LaButti K."/>
            <person name="Andreopoulos B."/>
            <person name="Lipzen A."/>
            <person name="Chen C."/>
            <person name="Yanf M."/>
            <person name="Daum C."/>
            <person name="Ng V."/>
            <person name="Clum A."/>
            <person name="Steindorff A."/>
            <person name="Ohm R."/>
            <person name="Martin F."/>
            <person name="Silar P."/>
            <person name="Natvig D."/>
            <person name="Lalanne C."/>
            <person name="Gautier V."/>
            <person name="Ament-velasquez S.L."/>
            <person name="Kruys A."/>
            <person name="Hutchinson M.I."/>
            <person name="Powell A.J."/>
            <person name="Barry K."/>
            <person name="Miller A.N."/>
            <person name="Grigoriev I.V."/>
            <person name="Debuchy R."/>
            <person name="Gladieux P."/>
            <person name="Thoren M.H."/>
            <person name="Johannesson H."/>
        </authorList>
    </citation>
    <scope>NUCLEOTIDE SEQUENCE</scope>
    <source>
        <strain evidence="3">CBS 232.78</strain>
    </source>
</reference>
<dbReference type="AlphaFoldDB" id="A0AAE0U8N0"/>
<dbReference type="EMBL" id="JAULSW010000001">
    <property type="protein sequence ID" value="KAK3395076.1"/>
    <property type="molecule type" value="Genomic_DNA"/>
</dbReference>
<dbReference type="Pfam" id="PF06985">
    <property type="entry name" value="HET"/>
    <property type="match status" value="1"/>
</dbReference>
<evidence type="ECO:0000313" key="4">
    <source>
        <dbReference type="Proteomes" id="UP001285441"/>
    </source>
</evidence>
<feature type="domain" description="Heterokaryon incompatibility" evidence="2">
    <location>
        <begin position="88"/>
        <end position="260"/>
    </location>
</feature>
<feature type="compositionally biased region" description="Acidic residues" evidence="1">
    <location>
        <begin position="619"/>
        <end position="632"/>
    </location>
</feature>